<dbReference type="AlphaFoldDB" id="A0A067EMP5"/>
<dbReference type="InterPro" id="IPR001480">
    <property type="entry name" value="Bulb-type_lectin_dom"/>
</dbReference>
<evidence type="ECO:0000256" key="3">
    <source>
        <dbReference type="ARBA" id="ARBA00023180"/>
    </source>
</evidence>
<dbReference type="CDD" id="cd00028">
    <property type="entry name" value="B_lectin"/>
    <property type="match status" value="1"/>
</dbReference>
<evidence type="ECO:0000313" key="7">
    <source>
        <dbReference type="Proteomes" id="UP000027120"/>
    </source>
</evidence>
<dbReference type="STRING" id="2711.A0A067EMP5"/>
<dbReference type="SMR" id="A0A067EMP5"/>
<name>A0A067EMP5_CITSI</name>
<keyword evidence="3" id="KW-0325">Glycoprotein</keyword>
<dbReference type="InterPro" id="IPR003609">
    <property type="entry name" value="Pan_app"/>
</dbReference>
<dbReference type="SMART" id="SM00108">
    <property type="entry name" value="B_lectin"/>
    <property type="match status" value="1"/>
</dbReference>
<dbReference type="Proteomes" id="UP000027120">
    <property type="component" value="Unassembled WGS sequence"/>
</dbReference>
<dbReference type="Pfam" id="PF00954">
    <property type="entry name" value="S_locus_glycop"/>
    <property type="match status" value="1"/>
</dbReference>
<evidence type="ECO:0000256" key="1">
    <source>
        <dbReference type="ARBA" id="ARBA00022729"/>
    </source>
</evidence>
<dbReference type="EMBL" id="KK785033">
    <property type="protein sequence ID" value="KDO52487.1"/>
    <property type="molecule type" value="Genomic_DNA"/>
</dbReference>
<evidence type="ECO:0000313" key="6">
    <source>
        <dbReference type="EMBL" id="KDO52487.1"/>
    </source>
</evidence>
<evidence type="ECO:0000256" key="2">
    <source>
        <dbReference type="ARBA" id="ARBA00023157"/>
    </source>
</evidence>
<dbReference type="PANTHER" id="PTHR32444:SF128">
    <property type="entry name" value="CURCULIN-LIKE (MANNOSE-BINDING) LECTIN FAMILY PROTEIN"/>
    <property type="match status" value="1"/>
</dbReference>
<keyword evidence="1 4" id="KW-0732">Signal</keyword>
<dbReference type="PANTHER" id="PTHR32444">
    <property type="entry name" value="BULB-TYPE LECTIN DOMAIN-CONTAINING PROTEIN"/>
    <property type="match status" value="1"/>
</dbReference>
<dbReference type="SUPFAM" id="SSF51110">
    <property type="entry name" value="alpha-D-mannose-specific plant lectins"/>
    <property type="match status" value="1"/>
</dbReference>
<dbReference type="InterPro" id="IPR036426">
    <property type="entry name" value="Bulb-type_lectin_dom_sf"/>
</dbReference>
<gene>
    <name evidence="6" type="ORF">CISIN_1g014851mg</name>
</gene>
<dbReference type="eggNOG" id="ENOG502QTRQ">
    <property type="taxonomic scope" value="Eukaryota"/>
</dbReference>
<reference evidence="6 7" key="1">
    <citation type="submission" date="2014-04" db="EMBL/GenBank/DDBJ databases">
        <authorList>
            <consortium name="International Citrus Genome Consortium"/>
            <person name="Gmitter F."/>
            <person name="Chen C."/>
            <person name="Farmerie W."/>
            <person name="Harkins T."/>
            <person name="Desany B."/>
            <person name="Mohiuddin M."/>
            <person name="Kodira C."/>
            <person name="Borodovsky M."/>
            <person name="Lomsadze A."/>
            <person name="Burns P."/>
            <person name="Jenkins J."/>
            <person name="Prochnik S."/>
            <person name="Shu S."/>
            <person name="Chapman J."/>
            <person name="Pitluck S."/>
            <person name="Schmutz J."/>
            <person name="Rokhsar D."/>
        </authorList>
    </citation>
    <scope>NUCLEOTIDE SEQUENCE</scope>
</reference>
<dbReference type="GO" id="GO:0048544">
    <property type="term" value="P:recognition of pollen"/>
    <property type="evidence" value="ECO:0007669"/>
    <property type="project" value="InterPro"/>
</dbReference>
<feature type="domain" description="Bulb-type lectin" evidence="5">
    <location>
        <begin position="26"/>
        <end position="157"/>
    </location>
</feature>
<keyword evidence="7" id="KW-1185">Reference proteome</keyword>
<dbReference type="Pfam" id="PF08276">
    <property type="entry name" value="PAN_2"/>
    <property type="match status" value="1"/>
</dbReference>
<sequence length="417" mass="47038">MTWVSLLFLIVPSILLLPHSLSQAESDTLKQGQQLHDWDELVSAEGVFKLGFFSPGSKTVDIGVIAPRYIGIWFNKIPFYPLWVANPNNPVPDSSGVLRMDTDGILKFAYKGGSRIAVSSNRAKKANSETNITATLLDSGNLLVRQIGADGIAGPILWQSFDYPSNMLLPEMKLGINLKTGHEWYLSSWLSEQLPSPGAFRLGLNPNGSRELMVWRRGEVYWRSGEWKNGKFELAPELTEGTFTKQLDAYQFRFVTNENERYFSYSKRSNFILSRWLLNDLGQIEQFTRDTSGWIWETTSPCNTNYTMNATGVCLNEKPSNCRNGSEFFAPRKGCMNVSFTYMNIDDNAGLALSDCHAKCWTNCSCSAYSSVFDNGTGCEFWSREVQFIPDEGFGREIYLLTYDQSINGTSSYHRVP</sequence>
<proteinExistence type="predicted"/>
<feature type="signal peptide" evidence="4">
    <location>
        <begin position="1"/>
        <end position="24"/>
    </location>
</feature>
<dbReference type="PROSITE" id="PS50927">
    <property type="entry name" value="BULB_LECTIN"/>
    <property type="match status" value="1"/>
</dbReference>
<organism evidence="6 7">
    <name type="scientific">Citrus sinensis</name>
    <name type="common">Sweet orange</name>
    <name type="synonym">Citrus aurantium var. sinensis</name>
    <dbReference type="NCBI Taxonomy" id="2711"/>
    <lineage>
        <taxon>Eukaryota</taxon>
        <taxon>Viridiplantae</taxon>
        <taxon>Streptophyta</taxon>
        <taxon>Embryophyta</taxon>
        <taxon>Tracheophyta</taxon>
        <taxon>Spermatophyta</taxon>
        <taxon>Magnoliopsida</taxon>
        <taxon>eudicotyledons</taxon>
        <taxon>Gunneridae</taxon>
        <taxon>Pentapetalae</taxon>
        <taxon>rosids</taxon>
        <taxon>malvids</taxon>
        <taxon>Sapindales</taxon>
        <taxon>Rutaceae</taxon>
        <taxon>Aurantioideae</taxon>
        <taxon>Citrus</taxon>
    </lineage>
</organism>
<accession>A0A067EMP5</accession>
<keyword evidence="2" id="KW-1015">Disulfide bond</keyword>
<dbReference type="Pfam" id="PF01453">
    <property type="entry name" value="B_lectin"/>
    <property type="match status" value="1"/>
</dbReference>
<feature type="chain" id="PRO_5001636465" description="Bulb-type lectin domain-containing protein" evidence="4">
    <location>
        <begin position="25"/>
        <end position="417"/>
    </location>
</feature>
<evidence type="ECO:0000256" key="4">
    <source>
        <dbReference type="SAM" id="SignalP"/>
    </source>
</evidence>
<dbReference type="InterPro" id="IPR000858">
    <property type="entry name" value="S_locus_glycoprot_dom"/>
</dbReference>
<dbReference type="Gene3D" id="2.90.10.10">
    <property type="entry name" value="Bulb-type lectin domain"/>
    <property type="match status" value="1"/>
</dbReference>
<evidence type="ECO:0000259" key="5">
    <source>
        <dbReference type="PROSITE" id="PS50927"/>
    </source>
</evidence>
<dbReference type="PaxDb" id="2711-XP_006478974.1"/>
<protein>
    <recommendedName>
        <fullName evidence="5">Bulb-type lectin domain-containing protein</fullName>
    </recommendedName>
</protein>